<dbReference type="InterPro" id="IPR046748">
    <property type="entry name" value="HipA_2"/>
</dbReference>
<feature type="domain" description="HipA-like kinase" evidence="1">
    <location>
        <begin position="153"/>
        <end position="292"/>
    </location>
</feature>
<accession>A0A2Z5IPQ7</accession>
<evidence type="ECO:0000313" key="3">
    <source>
        <dbReference type="Proteomes" id="UP000252477"/>
    </source>
</evidence>
<dbReference type="Proteomes" id="UP000252477">
    <property type="component" value="Chromosome"/>
</dbReference>
<proteinExistence type="predicted"/>
<dbReference type="EMBL" id="CP029295">
    <property type="protein sequence ID" value="AXE60600.1"/>
    <property type="molecule type" value="Genomic_DNA"/>
</dbReference>
<name>A0A2Z5IPQ7_9BACT</name>
<organism evidence="2 3">
    <name type="scientific">[Mycoplasma] phocae</name>
    <dbReference type="NCBI Taxonomy" id="142651"/>
    <lineage>
        <taxon>Bacteria</taxon>
        <taxon>Bacillati</taxon>
        <taxon>Mycoplasmatota</taxon>
        <taxon>Mycoplasmoidales</taxon>
        <taxon>Metamycoplasmataceae</taxon>
        <taxon>Metamycoplasma</taxon>
    </lineage>
</organism>
<dbReference type="OrthoDB" id="9812605at2"/>
<dbReference type="AlphaFoldDB" id="A0A2Z5IPQ7"/>
<evidence type="ECO:0000259" key="1">
    <source>
        <dbReference type="Pfam" id="PF20613"/>
    </source>
</evidence>
<keyword evidence="3" id="KW-1185">Reference proteome</keyword>
<sequence length="379" mass="45621">MNDKKYYLKYKDEVCLEFIYDYYNKKIKITNIINEYAFIPKNLREFSQEDLKDFLLFHNFIPKTRSNYLKLHKNVTDKFEFYDKLLGLNLNNCLWICSEESNLKWSDINYFDHFRNELFPKILNDDATIFNPLNYWSPDWFTNGEALKSWYQENNQIYLLKSPIMFFNKPLYNNFSEYFASQIGELLLSNAVKYDFFNFENQLLTKSHNFCSSTINYFSFSQLIFSHENIEKHLIELYGENNYEDLMVFDALIFNADRNLGNFGLLYNAESKKFVGPAPIFDFNKSLAYDFPIYQNKIGKQQLENYSKRLTSFYESFDLQLEKFAKPRHKVWVEKLEKFKFKNTSYVKDKKYIKFIKAIIKNQTKKLKKILEGSNSKDI</sequence>
<reference evidence="3" key="1">
    <citation type="journal article" date="2018" name="Microbiol. Resour. Announc.">
        <title>Complete Sequence and Annotation of the Mycoplasma phocidae Strain 105T Genome.</title>
        <authorList>
            <person name="Frasca S. Jr."/>
            <person name="Kutish G.F."/>
            <person name="Michaels D.L."/>
            <person name="Brown D.R."/>
        </authorList>
    </citation>
    <scope>NUCLEOTIDE SEQUENCE [LARGE SCALE GENOMIC DNA]</scope>
    <source>
        <strain evidence="3">105</strain>
    </source>
</reference>
<protein>
    <recommendedName>
        <fullName evidence="1">HipA-like kinase domain-containing protein</fullName>
    </recommendedName>
</protein>
<gene>
    <name evidence="2" type="ORF">DA803_00625</name>
</gene>
<evidence type="ECO:0000313" key="2">
    <source>
        <dbReference type="EMBL" id="AXE60600.1"/>
    </source>
</evidence>
<dbReference type="Gene3D" id="1.10.1070.20">
    <property type="match status" value="1"/>
</dbReference>
<dbReference type="KEGG" id="mpho:DA803_00625"/>
<dbReference type="Pfam" id="PF20613">
    <property type="entry name" value="HipA_2"/>
    <property type="match status" value="1"/>
</dbReference>
<dbReference type="RefSeq" id="WP_114190716.1">
    <property type="nucleotide sequence ID" value="NZ_CP029295.1"/>
</dbReference>